<organism evidence="3 4">
    <name type="scientific">Polyangium fumosum</name>
    <dbReference type="NCBI Taxonomy" id="889272"/>
    <lineage>
        <taxon>Bacteria</taxon>
        <taxon>Pseudomonadati</taxon>
        <taxon>Myxococcota</taxon>
        <taxon>Polyangia</taxon>
        <taxon>Polyangiales</taxon>
        <taxon>Polyangiaceae</taxon>
        <taxon>Polyangium</taxon>
    </lineage>
</organism>
<protein>
    <submittedName>
        <fullName evidence="3">CcmD family protein</fullName>
    </submittedName>
</protein>
<dbReference type="RefSeq" id="WP_136928425.1">
    <property type="nucleotide sequence ID" value="NZ_SSMQ01000006.1"/>
</dbReference>
<evidence type="ECO:0000256" key="1">
    <source>
        <dbReference type="SAM" id="MobiDB-lite"/>
    </source>
</evidence>
<evidence type="ECO:0000313" key="3">
    <source>
        <dbReference type="EMBL" id="TKD10459.1"/>
    </source>
</evidence>
<keyword evidence="4" id="KW-1185">Reference proteome</keyword>
<proteinExistence type="predicted"/>
<keyword evidence="2" id="KW-0472">Membrane</keyword>
<dbReference type="NCBIfam" id="TIGR04391">
    <property type="entry name" value="CcmD_alt_fam"/>
    <property type="match status" value="1"/>
</dbReference>
<dbReference type="InterPro" id="IPR030888">
    <property type="entry name" value="Put_ccm"/>
</dbReference>
<feature type="compositionally biased region" description="Low complexity" evidence="1">
    <location>
        <begin position="1"/>
        <end position="18"/>
    </location>
</feature>
<evidence type="ECO:0000256" key="2">
    <source>
        <dbReference type="SAM" id="Phobius"/>
    </source>
</evidence>
<dbReference type="EMBL" id="SSMQ01000006">
    <property type="protein sequence ID" value="TKD10459.1"/>
    <property type="molecule type" value="Genomic_DNA"/>
</dbReference>
<reference evidence="3 4" key="1">
    <citation type="submission" date="2019-04" db="EMBL/GenBank/DDBJ databases">
        <authorList>
            <person name="Li Y."/>
            <person name="Wang J."/>
        </authorList>
    </citation>
    <scope>NUCLEOTIDE SEQUENCE [LARGE SCALE GENOMIC DNA]</scope>
    <source>
        <strain evidence="3 4">DSM 14668</strain>
    </source>
</reference>
<feature type="transmembrane region" description="Helical" evidence="2">
    <location>
        <begin position="41"/>
        <end position="61"/>
    </location>
</feature>
<sequence length="88" mass="9553">MSADQAGQQAPGTAGQGTADDRGATFRAVEGGNQMQSGEKLLVEAYAVIWIVILVFVASMFRRQRRLDRRIETLEAALQKARAKTGSE</sequence>
<evidence type="ECO:0000313" key="4">
    <source>
        <dbReference type="Proteomes" id="UP000309215"/>
    </source>
</evidence>
<comment type="caution">
    <text evidence="3">The sequence shown here is derived from an EMBL/GenBank/DDBJ whole genome shotgun (WGS) entry which is preliminary data.</text>
</comment>
<feature type="region of interest" description="Disordered" evidence="1">
    <location>
        <begin position="1"/>
        <end position="31"/>
    </location>
</feature>
<name>A0A4V6WQT7_9BACT</name>
<dbReference type="Proteomes" id="UP000309215">
    <property type="component" value="Unassembled WGS sequence"/>
</dbReference>
<dbReference type="AlphaFoldDB" id="A0A4V6WQT7"/>
<keyword evidence="2" id="KW-1133">Transmembrane helix</keyword>
<dbReference type="OrthoDB" id="5517485at2"/>
<gene>
    <name evidence="3" type="ORF">E8A74_08420</name>
</gene>
<keyword evidence="2" id="KW-0812">Transmembrane</keyword>
<accession>A0A4V6WQT7</accession>